<accession>A0A7U7GBY5</accession>
<dbReference type="AlphaFoldDB" id="A0A7U7GBY5"/>
<dbReference type="Proteomes" id="UP000019184">
    <property type="component" value="Unassembled WGS sequence"/>
</dbReference>
<comment type="caution">
    <text evidence="1">The sequence shown here is derived from an EMBL/GenBank/DDBJ whole genome shotgun (WGS) entry which is preliminary data.</text>
</comment>
<evidence type="ECO:0000313" key="1">
    <source>
        <dbReference type="EMBL" id="CDH45520.1"/>
    </source>
</evidence>
<dbReference type="EMBL" id="CBTK010000170">
    <property type="protein sequence ID" value="CDH45520.1"/>
    <property type="molecule type" value="Genomic_DNA"/>
</dbReference>
<dbReference type="RefSeq" id="WP_420886125.1">
    <property type="nucleotide sequence ID" value="NZ_CBTK010000170.1"/>
</dbReference>
<reference evidence="1 2" key="1">
    <citation type="journal article" date="2014" name="ISME J.">
        <title>Candidatus Competibacter-lineage genomes retrieved from metagenomes reveal functional metabolic diversity.</title>
        <authorList>
            <person name="McIlroy S.J."/>
            <person name="Albertsen M."/>
            <person name="Andresen E.K."/>
            <person name="Saunders A.M."/>
            <person name="Kristiansen R."/>
            <person name="Stokholm-Bjerregaard M."/>
            <person name="Nielsen K.L."/>
            <person name="Nielsen P.H."/>
        </authorList>
    </citation>
    <scope>NUCLEOTIDE SEQUENCE [LARGE SCALE GENOMIC DNA]</scope>
    <source>
        <strain evidence="1 2">Run_B_J11</strain>
    </source>
</reference>
<evidence type="ECO:0000313" key="2">
    <source>
        <dbReference type="Proteomes" id="UP000019184"/>
    </source>
</evidence>
<sequence length="42" mass="4979">MKRWPEALVVLQERRRRRTLQTVPERITQLIAECQAQGCSNI</sequence>
<name>A0A7U7GBY5_9GAMM</name>
<proteinExistence type="predicted"/>
<keyword evidence="2" id="KW-1185">Reference proteome</keyword>
<gene>
    <name evidence="1" type="ORF">BN874_2510003</name>
</gene>
<protein>
    <submittedName>
        <fullName evidence="1">Uncharacterized protein</fullName>
    </submittedName>
</protein>
<organism evidence="1 2">
    <name type="scientific">Candidatus Contendobacter odensis Run_B_J11</name>
    <dbReference type="NCBI Taxonomy" id="1400861"/>
    <lineage>
        <taxon>Bacteria</taxon>
        <taxon>Pseudomonadati</taxon>
        <taxon>Pseudomonadota</taxon>
        <taxon>Gammaproteobacteria</taxon>
        <taxon>Candidatus Competibacteraceae</taxon>
        <taxon>Candidatus Contendibacter</taxon>
    </lineage>
</organism>